<dbReference type="Proteomes" id="UP000217790">
    <property type="component" value="Unassembled WGS sequence"/>
</dbReference>
<organism evidence="2 3">
    <name type="scientific">Armillaria gallica</name>
    <name type="common">Bulbous honey fungus</name>
    <name type="synonym">Armillaria bulbosa</name>
    <dbReference type="NCBI Taxonomy" id="47427"/>
    <lineage>
        <taxon>Eukaryota</taxon>
        <taxon>Fungi</taxon>
        <taxon>Dikarya</taxon>
        <taxon>Basidiomycota</taxon>
        <taxon>Agaricomycotina</taxon>
        <taxon>Agaricomycetes</taxon>
        <taxon>Agaricomycetidae</taxon>
        <taxon>Agaricales</taxon>
        <taxon>Marasmiineae</taxon>
        <taxon>Physalacriaceae</taxon>
        <taxon>Armillaria</taxon>
    </lineage>
</organism>
<dbReference type="OrthoDB" id="2269034at2759"/>
<keyword evidence="3" id="KW-1185">Reference proteome</keyword>
<dbReference type="InParanoid" id="A0A2H3DHR9"/>
<protein>
    <submittedName>
        <fullName evidence="2">Uncharacterized protein</fullName>
    </submittedName>
</protein>
<proteinExistence type="predicted"/>
<evidence type="ECO:0000256" key="1">
    <source>
        <dbReference type="SAM" id="Coils"/>
    </source>
</evidence>
<dbReference type="STRING" id="47427.A0A2H3DHR9"/>
<feature type="coiled-coil region" evidence="1">
    <location>
        <begin position="123"/>
        <end position="150"/>
    </location>
</feature>
<gene>
    <name evidence="2" type="ORF">ARMGADRAFT_285394</name>
</gene>
<accession>A0A2H3DHR9</accession>
<evidence type="ECO:0000313" key="2">
    <source>
        <dbReference type="EMBL" id="PBK91012.1"/>
    </source>
</evidence>
<dbReference type="Gene3D" id="1.20.1280.50">
    <property type="match status" value="1"/>
</dbReference>
<evidence type="ECO:0000313" key="3">
    <source>
        <dbReference type="Proteomes" id="UP000217790"/>
    </source>
</evidence>
<name>A0A2H3DHR9_ARMGA</name>
<dbReference type="EMBL" id="KZ293663">
    <property type="protein sequence ID" value="PBK91012.1"/>
    <property type="molecule type" value="Genomic_DNA"/>
</dbReference>
<sequence>MHLPLINSSGLMYRRSPWTGWPAASAGGGICSCVSCVTVSFIHVICDLSRVSLSKANPFLNPVIVSPLVQQTQQRWRKVYHPAVKQTLSVHSAILTLHRTPGTISVPTARLTAPKPLKSFREIFDAERDLARYQAELARLHDMVSRVEKQEAQVKKFISGYRSYLNSLVMRIPTEILLLIFQEVASWEADADFTTTLSISLVYSRWQNIALSAPSLWRNIYVGYGCSLDVNADLVRLYGERSGEELLHTIVNFKDGYDAISYASAIFALYSTSDR</sequence>
<dbReference type="AlphaFoldDB" id="A0A2H3DHR9"/>
<keyword evidence="1" id="KW-0175">Coiled coil</keyword>
<reference evidence="3" key="1">
    <citation type="journal article" date="2017" name="Nat. Ecol. Evol.">
        <title>Genome expansion and lineage-specific genetic innovations in the forest pathogenic fungi Armillaria.</title>
        <authorList>
            <person name="Sipos G."/>
            <person name="Prasanna A.N."/>
            <person name="Walter M.C."/>
            <person name="O'Connor E."/>
            <person name="Balint B."/>
            <person name="Krizsan K."/>
            <person name="Kiss B."/>
            <person name="Hess J."/>
            <person name="Varga T."/>
            <person name="Slot J."/>
            <person name="Riley R."/>
            <person name="Boka B."/>
            <person name="Rigling D."/>
            <person name="Barry K."/>
            <person name="Lee J."/>
            <person name="Mihaltcheva S."/>
            <person name="LaButti K."/>
            <person name="Lipzen A."/>
            <person name="Waldron R."/>
            <person name="Moloney N.M."/>
            <person name="Sperisen C."/>
            <person name="Kredics L."/>
            <person name="Vagvoelgyi C."/>
            <person name="Patrignani A."/>
            <person name="Fitzpatrick D."/>
            <person name="Nagy I."/>
            <person name="Doyle S."/>
            <person name="Anderson J.B."/>
            <person name="Grigoriev I.V."/>
            <person name="Gueldener U."/>
            <person name="Muensterkoetter M."/>
            <person name="Nagy L.G."/>
        </authorList>
    </citation>
    <scope>NUCLEOTIDE SEQUENCE [LARGE SCALE GENOMIC DNA]</scope>
    <source>
        <strain evidence="3">Ar21-2</strain>
    </source>
</reference>
<dbReference type="InterPro" id="IPR036047">
    <property type="entry name" value="F-box-like_dom_sf"/>
</dbReference>
<dbReference type="SUPFAM" id="SSF81383">
    <property type="entry name" value="F-box domain"/>
    <property type="match status" value="1"/>
</dbReference>